<sequence>MSASRCYLEKAYHAGYDGGSGEGGKLYVQTDVTVVKVLMEGKRAVGIEYFDKGGNAKRVFGDEVVLSAGPVGSPTILQRSGVGDEKFLQEMGIETKHHLRGVGKNLQDHLEVYVQAKSKLPVGLFPYQWSKPHNMVQVGLEWFVRRTGICASNHLESGAFVKSSPDKEWPDIQFHFLNAAIDDQGSSMKSFGHAFQVHVGPMRSRSRGEVRISSTDPTKDPLIDPNYMEHESDFVEFRRSVEIAREVFSQPALAPYFDFEAVPGPDVVSDADIDDFIRDVAESAYHLCGTCKMGSEDDENSVVDEFGRVRGVPGLSVVDSSIMPTVVTSNLNCPTMMIAEKMSHGMKLQ</sequence>
<name>A0A7S4K4B0_9EUKA</name>
<evidence type="ECO:0000256" key="1">
    <source>
        <dbReference type="ARBA" id="ARBA00001974"/>
    </source>
</evidence>
<dbReference type="EMBL" id="HBKR01005952">
    <property type="protein sequence ID" value="CAE2283353.1"/>
    <property type="molecule type" value="Transcribed_RNA"/>
</dbReference>
<protein>
    <recommendedName>
        <fullName evidence="6">Glucose-methanol-choline oxidoreductase N-terminal domain-containing protein</fullName>
    </recommendedName>
</protein>
<evidence type="ECO:0000313" key="7">
    <source>
        <dbReference type="EMBL" id="CAE2283353.1"/>
    </source>
</evidence>
<dbReference type="PANTHER" id="PTHR11552:SF147">
    <property type="entry name" value="CHOLINE DEHYDROGENASE, MITOCHONDRIAL"/>
    <property type="match status" value="1"/>
</dbReference>
<dbReference type="Gene3D" id="3.30.560.10">
    <property type="entry name" value="Glucose Oxidase, domain 3"/>
    <property type="match status" value="1"/>
</dbReference>
<dbReference type="GO" id="GO:0050660">
    <property type="term" value="F:flavin adenine dinucleotide binding"/>
    <property type="evidence" value="ECO:0007669"/>
    <property type="project" value="InterPro"/>
</dbReference>
<evidence type="ECO:0000256" key="4">
    <source>
        <dbReference type="ARBA" id="ARBA00022827"/>
    </source>
</evidence>
<dbReference type="SUPFAM" id="SSF51905">
    <property type="entry name" value="FAD/NAD(P)-binding domain"/>
    <property type="match status" value="1"/>
</dbReference>
<dbReference type="InterPro" id="IPR036188">
    <property type="entry name" value="FAD/NAD-bd_sf"/>
</dbReference>
<evidence type="ECO:0000256" key="3">
    <source>
        <dbReference type="ARBA" id="ARBA00022630"/>
    </source>
</evidence>
<dbReference type="PROSITE" id="PS00624">
    <property type="entry name" value="GMC_OXRED_2"/>
    <property type="match status" value="1"/>
</dbReference>
<dbReference type="InterPro" id="IPR012132">
    <property type="entry name" value="GMC_OxRdtase"/>
</dbReference>
<reference evidence="7" key="1">
    <citation type="submission" date="2021-01" db="EMBL/GenBank/DDBJ databases">
        <authorList>
            <person name="Corre E."/>
            <person name="Pelletier E."/>
            <person name="Niang G."/>
            <person name="Scheremetjew M."/>
            <person name="Finn R."/>
            <person name="Kale V."/>
            <person name="Holt S."/>
            <person name="Cochrane G."/>
            <person name="Meng A."/>
            <person name="Brown T."/>
            <person name="Cohen L."/>
        </authorList>
    </citation>
    <scope>NUCLEOTIDE SEQUENCE</scope>
    <source>
        <strain evidence="7">SoJaBio B1-5/56/2</strain>
    </source>
</reference>
<keyword evidence="4" id="KW-0274">FAD</keyword>
<proteinExistence type="inferred from homology"/>
<evidence type="ECO:0000256" key="5">
    <source>
        <dbReference type="SAM" id="MobiDB-lite"/>
    </source>
</evidence>
<dbReference type="GO" id="GO:0016614">
    <property type="term" value="F:oxidoreductase activity, acting on CH-OH group of donors"/>
    <property type="evidence" value="ECO:0007669"/>
    <property type="project" value="InterPro"/>
</dbReference>
<feature type="region of interest" description="Disordered" evidence="5">
    <location>
        <begin position="206"/>
        <end position="225"/>
    </location>
</feature>
<dbReference type="Pfam" id="PF00732">
    <property type="entry name" value="GMC_oxred_N"/>
    <property type="match status" value="1"/>
</dbReference>
<dbReference type="InterPro" id="IPR000172">
    <property type="entry name" value="GMC_OxRdtase_N"/>
</dbReference>
<dbReference type="Gene3D" id="3.50.50.60">
    <property type="entry name" value="FAD/NAD(P)-binding domain"/>
    <property type="match status" value="1"/>
</dbReference>
<gene>
    <name evidence="7" type="ORF">NAES01612_LOCUS3971</name>
</gene>
<evidence type="ECO:0000259" key="6">
    <source>
        <dbReference type="PROSITE" id="PS00624"/>
    </source>
</evidence>
<comment type="similarity">
    <text evidence="2">Belongs to the GMC oxidoreductase family.</text>
</comment>
<feature type="domain" description="Glucose-methanol-choline oxidoreductase N-terminal" evidence="6">
    <location>
        <begin position="69"/>
        <end position="83"/>
    </location>
</feature>
<dbReference type="InterPro" id="IPR007867">
    <property type="entry name" value="GMC_OxRtase_C"/>
</dbReference>
<dbReference type="PANTHER" id="PTHR11552">
    <property type="entry name" value="GLUCOSE-METHANOL-CHOLINE GMC OXIDOREDUCTASE"/>
    <property type="match status" value="1"/>
</dbReference>
<dbReference type="Pfam" id="PF05199">
    <property type="entry name" value="GMC_oxred_C"/>
    <property type="match status" value="1"/>
</dbReference>
<comment type="cofactor">
    <cofactor evidence="1">
        <name>FAD</name>
        <dbReference type="ChEBI" id="CHEBI:57692"/>
    </cofactor>
</comment>
<organism evidence="7">
    <name type="scientific">Paramoeba aestuarina</name>
    <dbReference type="NCBI Taxonomy" id="180227"/>
    <lineage>
        <taxon>Eukaryota</taxon>
        <taxon>Amoebozoa</taxon>
        <taxon>Discosea</taxon>
        <taxon>Flabellinia</taxon>
        <taxon>Dactylopodida</taxon>
        <taxon>Paramoebidae</taxon>
        <taxon>Paramoeba</taxon>
    </lineage>
</organism>
<accession>A0A7S4K4B0</accession>
<evidence type="ECO:0000256" key="2">
    <source>
        <dbReference type="ARBA" id="ARBA00010790"/>
    </source>
</evidence>
<keyword evidence="3" id="KW-0285">Flavoprotein</keyword>
<dbReference type="AlphaFoldDB" id="A0A7S4K4B0"/>
<dbReference type="SUPFAM" id="SSF54373">
    <property type="entry name" value="FAD-linked reductases, C-terminal domain"/>
    <property type="match status" value="1"/>
</dbReference>